<evidence type="ECO:0000313" key="3">
    <source>
        <dbReference type="Proteomes" id="UP001145742"/>
    </source>
</evidence>
<sequence>MLLSADVGSAKSPAGAGLTQKAGKPDSRGLGRSRALPVVAPSSSLAFPVVMGKIKGRSFCPGHITGDVIAPNLSQSRTKVDSSFTLSTAAGNMINREAKVNRGANEIFPSRVIAGPVPLRVLTETPVG</sequence>
<evidence type="ECO:0000256" key="1">
    <source>
        <dbReference type="SAM" id="MobiDB-lite"/>
    </source>
</evidence>
<dbReference type="Proteomes" id="UP001145742">
    <property type="component" value="Unassembled WGS sequence"/>
</dbReference>
<gene>
    <name evidence="2" type="ORF">WISP_107368</name>
</gene>
<comment type="caution">
    <text evidence="2">The sequence shown here is derived from an EMBL/GenBank/DDBJ whole genome shotgun (WGS) entry which is preliminary data.</text>
</comment>
<proteinExistence type="predicted"/>
<accession>A0ABQ9D2G8</accession>
<feature type="region of interest" description="Disordered" evidence="1">
    <location>
        <begin position="1"/>
        <end position="35"/>
    </location>
</feature>
<organism evidence="2 3">
    <name type="scientific">Willisornis vidua</name>
    <name type="common">Xingu scale-backed antbird</name>
    <dbReference type="NCBI Taxonomy" id="1566151"/>
    <lineage>
        <taxon>Eukaryota</taxon>
        <taxon>Metazoa</taxon>
        <taxon>Chordata</taxon>
        <taxon>Craniata</taxon>
        <taxon>Vertebrata</taxon>
        <taxon>Euteleostomi</taxon>
        <taxon>Archelosauria</taxon>
        <taxon>Archosauria</taxon>
        <taxon>Dinosauria</taxon>
        <taxon>Saurischia</taxon>
        <taxon>Theropoda</taxon>
        <taxon>Coelurosauria</taxon>
        <taxon>Aves</taxon>
        <taxon>Neognathae</taxon>
        <taxon>Neoaves</taxon>
        <taxon>Telluraves</taxon>
        <taxon>Australaves</taxon>
        <taxon>Passeriformes</taxon>
        <taxon>Thamnophilidae</taxon>
        <taxon>Willisornis</taxon>
    </lineage>
</organism>
<reference evidence="2" key="1">
    <citation type="submission" date="2019-10" db="EMBL/GenBank/DDBJ databases">
        <authorList>
            <person name="Soares A.E.R."/>
            <person name="Aleixo A."/>
            <person name="Schneider P."/>
            <person name="Miyaki C.Y."/>
            <person name="Schneider M.P."/>
            <person name="Mello C."/>
            <person name="Vasconcelos A.T.R."/>
        </authorList>
    </citation>
    <scope>NUCLEOTIDE SEQUENCE</scope>
    <source>
        <tissue evidence="2">Muscle</tissue>
    </source>
</reference>
<name>A0ABQ9D2G8_9PASS</name>
<evidence type="ECO:0000313" key="2">
    <source>
        <dbReference type="EMBL" id="KAJ7410583.1"/>
    </source>
</evidence>
<dbReference type="EMBL" id="WHWB01034397">
    <property type="protein sequence ID" value="KAJ7410583.1"/>
    <property type="molecule type" value="Genomic_DNA"/>
</dbReference>
<keyword evidence="3" id="KW-1185">Reference proteome</keyword>
<protein>
    <submittedName>
        <fullName evidence="2">Uncharacterized protein</fullName>
    </submittedName>
</protein>